<protein>
    <submittedName>
        <fullName evidence="2">Uncharacterized protein</fullName>
    </submittedName>
</protein>
<sequence length="62" mass="7255">MDEENKDHSNKVEDTEDNTEEKEQKESKKEIGEQSESHGEIISKPTLKARVKKNLERSRKTK</sequence>
<organism evidence="2">
    <name type="scientific">Cucumis melo</name>
    <name type="common">Muskmelon</name>
    <dbReference type="NCBI Taxonomy" id="3656"/>
    <lineage>
        <taxon>Eukaryota</taxon>
        <taxon>Viridiplantae</taxon>
        <taxon>Streptophyta</taxon>
        <taxon>Embryophyta</taxon>
        <taxon>Tracheophyta</taxon>
        <taxon>Spermatophyta</taxon>
        <taxon>Magnoliopsida</taxon>
        <taxon>eudicotyledons</taxon>
        <taxon>Gunneridae</taxon>
        <taxon>Pentapetalae</taxon>
        <taxon>rosids</taxon>
        <taxon>fabids</taxon>
        <taxon>Cucurbitales</taxon>
        <taxon>Cucurbitaceae</taxon>
        <taxon>Benincaseae</taxon>
        <taxon>Cucumis</taxon>
    </lineage>
</organism>
<dbReference type="Gramene" id="MELO3C029802.2.1">
    <property type="protein sequence ID" value="MELO3C029802.2.1"/>
    <property type="gene ID" value="MELO3C029802.2"/>
</dbReference>
<feature type="compositionally biased region" description="Basic and acidic residues" evidence="1">
    <location>
        <begin position="1"/>
        <end position="13"/>
    </location>
</feature>
<reference evidence="2" key="1">
    <citation type="submission" date="2023-03" db="UniProtKB">
        <authorList>
            <consortium name="EnsemblPlants"/>
        </authorList>
    </citation>
    <scope>IDENTIFICATION</scope>
</reference>
<feature type="region of interest" description="Disordered" evidence="1">
    <location>
        <begin position="1"/>
        <end position="62"/>
    </location>
</feature>
<feature type="compositionally biased region" description="Basic and acidic residues" evidence="1">
    <location>
        <begin position="21"/>
        <end position="41"/>
    </location>
</feature>
<dbReference type="AlphaFoldDB" id="A0A9I9E7B9"/>
<accession>A0A9I9E7B9</accession>
<feature type="compositionally biased region" description="Basic and acidic residues" evidence="1">
    <location>
        <begin position="53"/>
        <end position="62"/>
    </location>
</feature>
<evidence type="ECO:0000256" key="1">
    <source>
        <dbReference type="SAM" id="MobiDB-lite"/>
    </source>
</evidence>
<dbReference type="EnsemblPlants" id="MELO3C029802.2.1">
    <property type="protein sequence ID" value="MELO3C029802.2.1"/>
    <property type="gene ID" value="MELO3C029802.2"/>
</dbReference>
<evidence type="ECO:0000313" key="2">
    <source>
        <dbReference type="EnsemblPlants" id="MELO3C029802.2.1"/>
    </source>
</evidence>
<name>A0A9I9E7B9_CUCME</name>
<proteinExistence type="predicted"/>